<reference evidence="5" key="2">
    <citation type="submission" date="2020-10" db="UniProtKB">
        <authorList>
            <consortium name="WormBaseParasite"/>
        </authorList>
    </citation>
    <scope>IDENTIFICATION</scope>
</reference>
<dbReference type="InterPro" id="IPR051506">
    <property type="entry name" value="ATOS_Transcription_Regulators"/>
</dbReference>
<dbReference type="InterPro" id="IPR033473">
    <property type="entry name" value="Atos-like_C"/>
</dbReference>
<feature type="compositionally biased region" description="Low complexity" evidence="2">
    <location>
        <begin position="307"/>
        <end position="320"/>
    </location>
</feature>
<dbReference type="PANTHER" id="PTHR13199">
    <property type="entry name" value="GH03947P"/>
    <property type="match status" value="1"/>
</dbReference>
<dbReference type="PANTHER" id="PTHR13199:SF11">
    <property type="entry name" value="PROTEIN ATOSSA"/>
    <property type="match status" value="1"/>
</dbReference>
<evidence type="ECO:0000313" key="5">
    <source>
        <dbReference type="WBParaSite" id="Pan_g696.t1"/>
    </source>
</evidence>
<evidence type="ECO:0000256" key="1">
    <source>
        <dbReference type="ARBA" id="ARBA00034497"/>
    </source>
</evidence>
<organism evidence="4 5">
    <name type="scientific">Panagrellus redivivus</name>
    <name type="common">Microworm</name>
    <dbReference type="NCBI Taxonomy" id="6233"/>
    <lineage>
        <taxon>Eukaryota</taxon>
        <taxon>Metazoa</taxon>
        <taxon>Ecdysozoa</taxon>
        <taxon>Nematoda</taxon>
        <taxon>Chromadorea</taxon>
        <taxon>Rhabditida</taxon>
        <taxon>Tylenchina</taxon>
        <taxon>Panagrolaimomorpha</taxon>
        <taxon>Panagrolaimoidea</taxon>
        <taxon>Panagrolaimidae</taxon>
        <taxon>Panagrellus</taxon>
    </lineage>
</organism>
<dbReference type="SMART" id="SM01177">
    <property type="entry name" value="DUF4210"/>
    <property type="match status" value="1"/>
</dbReference>
<keyword evidence="4" id="KW-1185">Reference proteome</keyword>
<protein>
    <submittedName>
        <fullName evidence="5">DUF4210 domain-containing protein</fullName>
    </submittedName>
</protein>
<evidence type="ECO:0000313" key="4">
    <source>
        <dbReference type="Proteomes" id="UP000492821"/>
    </source>
</evidence>
<dbReference type="Pfam" id="PF13915">
    <property type="entry name" value="DUF4210"/>
    <property type="match status" value="1"/>
</dbReference>
<dbReference type="WBParaSite" id="Pan_g696.t1">
    <property type="protein sequence ID" value="Pan_g696.t1"/>
    <property type="gene ID" value="Pan_g696"/>
</dbReference>
<feature type="region of interest" description="Disordered" evidence="2">
    <location>
        <begin position="306"/>
        <end position="328"/>
    </location>
</feature>
<feature type="compositionally biased region" description="Basic residues" evidence="2">
    <location>
        <begin position="229"/>
        <end position="240"/>
    </location>
</feature>
<sequence>MNLVADILTSILEHRIGVVDDGSRGRVAETAKQSENVAVKLALKRADCKKANCEAESVFEVWNLQRLKSPPEGNTSIPLMAMFLKNAIRSQLHFSPFNSCLANAPEKKLPDGYTCDYTIASSANLTTSLPDQPIGSHTFPLCKYTDPETEETFFLAVEVKFVRMSAFPTLVCRCAKSINSPDWILPVKPSSCNHDEDEVPPTPTLDEDVDGFAYFLGLTTPKPEEPRSPTRRSYHARSRRFTATEVPPMTPPMPRPRNSKSFCGTLGSKGVHFHPKTRLPLNSSPAPLKRVPLSLAAKLRARGIVLDSSNGDSSSSDTESVINDEKPVKYGSPQSTHALLCNFEESALKGRLEPVSLLNGFKLQMSVVGSTFSVPHTELPMSTYFFDVSADDAPSLYLGHCAFIESPFGRKAVHIPKKCVIQATLFNPQNSVVRIFLLKVDVTDMPPRSRTFIRQRTVAASLLDGTPLPSGLRYLLHLRLATNRSGKVFMHTDVRLLFSANQTDLDMMNISFDADGNAVDGDASYDLVTSTDMPSQPKYSPLK</sequence>
<feature type="region of interest" description="Disordered" evidence="2">
    <location>
        <begin position="220"/>
        <end position="257"/>
    </location>
</feature>
<evidence type="ECO:0000256" key="2">
    <source>
        <dbReference type="SAM" id="MobiDB-lite"/>
    </source>
</evidence>
<comment type="similarity">
    <text evidence="1">Belongs to the ATOS family.</text>
</comment>
<dbReference type="Proteomes" id="UP000492821">
    <property type="component" value="Unassembled WGS sequence"/>
</dbReference>
<dbReference type="AlphaFoldDB" id="A0A7E4W550"/>
<dbReference type="Pfam" id="PF13889">
    <property type="entry name" value="Chromosome_seg"/>
    <property type="match status" value="1"/>
</dbReference>
<feature type="domain" description="Atos-like conserved" evidence="3">
    <location>
        <begin position="339"/>
        <end position="398"/>
    </location>
</feature>
<proteinExistence type="inferred from homology"/>
<reference evidence="4" key="1">
    <citation type="journal article" date="2013" name="Genetics">
        <title>The draft genome and transcriptome of Panagrellus redivivus are shaped by the harsh demands of a free-living lifestyle.</title>
        <authorList>
            <person name="Srinivasan J."/>
            <person name="Dillman A.R."/>
            <person name="Macchietto M.G."/>
            <person name="Heikkinen L."/>
            <person name="Lakso M."/>
            <person name="Fracchia K.M."/>
            <person name="Antoshechkin I."/>
            <person name="Mortazavi A."/>
            <person name="Wong G."/>
            <person name="Sternberg P.W."/>
        </authorList>
    </citation>
    <scope>NUCLEOTIDE SEQUENCE [LARGE SCALE GENOMIC DNA]</scope>
    <source>
        <strain evidence="4">MT8872</strain>
    </source>
</reference>
<dbReference type="InterPro" id="IPR025261">
    <property type="entry name" value="Atos-like_cons_dom"/>
</dbReference>
<evidence type="ECO:0000259" key="3">
    <source>
        <dbReference type="SMART" id="SM01177"/>
    </source>
</evidence>
<accession>A0A7E4W550</accession>
<name>A0A7E4W550_PANRE</name>